<dbReference type="PROSITE" id="PS50109">
    <property type="entry name" value="HIS_KIN"/>
    <property type="match status" value="1"/>
</dbReference>
<keyword evidence="7" id="KW-0812">Transmembrane</keyword>
<evidence type="ECO:0000313" key="13">
    <source>
        <dbReference type="Proteomes" id="UP001595476"/>
    </source>
</evidence>
<reference evidence="13" key="1">
    <citation type="journal article" date="2019" name="Int. J. Syst. Evol. Microbiol.">
        <title>The Global Catalogue of Microorganisms (GCM) 10K type strain sequencing project: providing services to taxonomists for standard genome sequencing and annotation.</title>
        <authorList>
            <consortium name="The Broad Institute Genomics Platform"/>
            <consortium name="The Broad Institute Genome Sequencing Center for Infectious Disease"/>
            <person name="Wu L."/>
            <person name="Ma J."/>
        </authorList>
    </citation>
    <scope>NUCLEOTIDE SEQUENCE [LARGE SCALE GENOMIC DNA]</scope>
    <source>
        <strain evidence="13">KCTC 52438</strain>
    </source>
</reference>
<feature type="domain" description="PAC" evidence="11">
    <location>
        <begin position="773"/>
        <end position="825"/>
    </location>
</feature>
<feature type="transmembrane region" description="Helical" evidence="7">
    <location>
        <begin position="22"/>
        <end position="41"/>
    </location>
</feature>
<dbReference type="SUPFAM" id="SSF47384">
    <property type="entry name" value="Homodimeric domain of signal transducing histidine kinase"/>
    <property type="match status" value="1"/>
</dbReference>
<dbReference type="Gene3D" id="3.30.450.20">
    <property type="entry name" value="PAS domain"/>
    <property type="match status" value="3"/>
</dbReference>
<dbReference type="SMART" id="SM00388">
    <property type="entry name" value="HisKA"/>
    <property type="match status" value="1"/>
</dbReference>
<dbReference type="Pfam" id="PF13426">
    <property type="entry name" value="PAS_9"/>
    <property type="match status" value="3"/>
</dbReference>
<feature type="domain" description="Histidine kinase" evidence="8">
    <location>
        <begin position="850"/>
        <end position="1071"/>
    </location>
</feature>
<dbReference type="PROSITE" id="PS50113">
    <property type="entry name" value="PAC"/>
    <property type="match status" value="3"/>
</dbReference>
<evidence type="ECO:0000259" key="8">
    <source>
        <dbReference type="PROSITE" id="PS50109"/>
    </source>
</evidence>
<protein>
    <recommendedName>
        <fullName evidence="2">histidine kinase</fullName>
        <ecNumber evidence="2">2.7.13.3</ecNumber>
    </recommendedName>
</protein>
<dbReference type="PRINTS" id="PR00344">
    <property type="entry name" value="BCTRLSENSOR"/>
</dbReference>
<keyword evidence="7" id="KW-1133">Transmembrane helix</keyword>
<evidence type="ECO:0000256" key="6">
    <source>
        <dbReference type="SAM" id="Coils"/>
    </source>
</evidence>
<feature type="modified residue" description="4-aspartylphosphate" evidence="5">
    <location>
        <position position="1282"/>
    </location>
</feature>
<evidence type="ECO:0000256" key="1">
    <source>
        <dbReference type="ARBA" id="ARBA00000085"/>
    </source>
</evidence>
<evidence type="ECO:0000256" key="3">
    <source>
        <dbReference type="ARBA" id="ARBA00022553"/>
    </source>
</evidence>
<dbReference type="InterPro" id="IPR000700">
    <property type="entry name" value="PAS-assoc_C"/>
</dbReference>
<proteinExistence type="predicted"/>
<comment type="catalytic activity">
    <reaction evidence="1">
        <text>ATP + protein L-histidine = ADP + protein N-phospho-L-histidine.</text>
        <dbReference type="EC" id="2.7.13.3"/>
    </reaction>
</comment>
<feature type="domain" description="PAS" evidence="10">
    <location>
        <begin position="429"/>
        <end position="484"/>
    </location>
</feature>
<dbReference type="Proteomes" id="UP001595476">
    <property type="component" value="Unassembled WGS sequence"/>
</dbReference>
<dbReference type="InterPro" id="IPR004358">
    <property type="entry name" value="Sig_transdc_His_kin-like_C"/>
</dbReference>
<dbReference type="EC" id="2.7.13.3" evidence="2"/>
<feature type="domain" description="PAC" evidence="11">
    <location>
        <begin position="501"/>
        <end position="555"/>
    </location>
</feature>
<dbReference type="SUPFAM" id="SSF55785">
    <property type="entry name" value="PYP-like sensor domain (PAS domain)"/>
    <property type="match status" value="3"/>
</dbReference>
<dbReference type="PANTHER" id="PTHR45339">
    <property type="entry name" value="HYBRID SIGNAL TRANSDUCTION HISTIDINE KINASE J"/>
    <property type="match status" value="1"/>
</dbReference>
<dbReference type="InterPro" id="IPR036890">
    <property type="entry name" value="HATPase_C_sf"/>
</dbReference>
<evidence type="ECO:0000259" key="11">
    <source>
        <dbReference type="PROSITE" id="PS50113"/>
    </source>
</evidence>
<feature type="domain" description="PAS" evidence="10">
    <location>
        <begin position="556"/>
        <end position="599"/>
    </location>
</feature>
<dbReference type="InterPro" id="IPR001610">
    <property type="entry name" value="PAC"/>
</dbReference>
<dbReference type="SMART" id="SM00387">
    <property type="entry name" value="HATPase_c"/>
    <property type="match status" value="1"/>
</dbReference>
<evidence type="ECO:0000256" key="5">
    <source>
        <dbReference type="PROSITE-ProRule" id="PRU00169"/>
    </source>
</evidence>
<dbReference type="InterPro" id="IPR003594">
    <property type="entry name" value="HATPase_dom"/>
</dbReference>
<evidence type="ECO:0000256" key="4">
    <source>
        <dbReference type="ARBA" id="ARBA00023012"/>
    </source>
</evidence>
<dbReference type="SMART" id="SM00091">
    <property type="entry name" value="PAS"/>
    <property type="match status" value="3"/>
</dbReference>
<dbReference type="EMBL" id="JBHRSZ010000007">
    <property type="protein sequence ID" value="MFC3152931.1"/>
    <property type="molecule type" value="Genomic_DNA"/>
</dbReference>
<dbReference type="InterPro" id="IPR001789">
    <property type="entry name" value="Sig_transdc_resp-reg_receiver"/>
</dbReference>
<feature type="domain" description="PAS" evidence="10">
    <location>
        <begin position="684"/>
        <end position="740"/>
    </location>
</feature>
<dbReference type="PANTHER" id="PTHR45339:SF1">
    <property type="entry name" value="HYBRID SIGNAL TRANSDUCTION HISTIDINE KINASE J"/>
    <property type="match status" value="1"/>
</dbReference>
<keyword evidence="4" id="KW-0902">Two-component regulatory system</keyword>
<dbReference type="InterPro" id="IPR000014">
    <property type="entry name" value="PAS"/>
</dbReference>
<dbReference type="Gene3D" id="3.30.565.10">
    <property type="entry name" value="Histidine kinase-like ATPase, C-terminal domain"/>
    <property type="match status" value="1"/>
</dbReference>
<evidence type="ECO:0000256" key="7">
    <source>
        <dbReference type="SAM" id="Phobius"/>
    </source>
</evidence>
<dbReference type="Pfam" id="PF02518">
    <property type="entry name" value="HATPase_c"/>
    <property type="match status" value="1"/>
</dbReference>
<feature type="domain" description="Response regulatory" evidence="9">
    <location>
        <begin position="1233"/>
        <end position="1351"/>
    </location>
</feature>
<dbReference type="Gene3D" id="6.10.340.10">
    <property type="match status" value="1"/>
</dbReference>
<feature type="domain" description="PAC" evidence="11">
    <location>
        <begin position="633"/>
        <end position="683"/>
    </location>
</feature>
<dbReference type="CDD" id="cd06225">
    <property type="entry name" value="HAMP"/>
    <property type="match status" value="1"/>
</dbReference>
<feature type="modified residue" description="4-aspartylphosphate" evidence="5">
    <location>
        <position position="1146"/>
    </location>
</feature>
<dbReference type="InterPro" id="IPR035965">
    <property type="entry name" value="PAS-like_dom_sf"/>
</dbReference>
<dbReference type="InterPro" id="IPR003661">
    <property type="entry name" value="HisK_dim/P_dom"/>
</dbReference>
<keyword evidence="13" id="KW-1185">Reference proteome</keyword>
<dbReference type="PROSITE" id="PS50110">
    <property type="entry name" value="RESPONSE_REGULATORY"/>
    <property type="match status" value="2"/>
</dbReference>
<dbReference type="InterPro" id="IPR036097">
    <property type="entry name" value="HisK_dim/P_sf"/>
</dbReference>
<keyword evidence="3 5" id="KW-0597">Phosphoprotein</keyword>
<dbReference type="SUPFAM" id="SSF52172">
    <property type="entry name" value="CheY-like"/>
    <property type="match status" value="2"/>
</dbReference>
<feature type="domain" description="Response regulatory" evidence="9">
    <location>
        <begin position="1097"/>
        <end position="1209"/>
    </location>
</feature>
<evidence type="ECO:0000259" key="9">
    <source>
        <dbReference type="PROSITE" id="PS50110"/>
    </source>
</evidence>
<dbReference type="InterPro" id="IPR005467">
    <property type="entry name" value="His_kinase_dom"/>
</dbReference>
<dbReference type="CDD" id="cd00130">
    <property type="entry name" value="PAS"/>
    <property type="match status" value="3"/>
</dbReference>
<comment type="caution">
    <text evidence="12">The sequence shown here is derived from an EMBL/GenBank/DDBJ whole genome shotgun (WGS) entry which is preliminary data.</text>
</comment>
<organism evidence="12 13">
    <name type="scientific">Litoribrevibacter euphylliae</name>
    <dbReference type="NCBI Taxonomy" id="1834034"/>
    <lineage>
        <taxon>Bacteria</taxon>
        <taxon>Pseudomonadati</taxon>
        <taxon>Pseudomonadota</taxon>
        <taxon>Gammaproteobacteria</taxon>
        <taxon>Oceanospirillales</taxon>
        <taxon>Oceanospirillaceae</taxon>
        <taxon>Litoribrevibacter</taxon>
    </lineage>
</organism>
<keyword evidence="6" id="KW-0175">Coiled coil</keyword>
<dbReference type="RefSeq" id="WP_386722853.1">
    <property type="nucleotide sequence ID" value="NZ_JBHRSZ010000007.1"/>
</dbReference>
<dbReference type="CDD" id="cd16922">
    <property type="entry name" value="HATPase_EvgS-ArcB-TorS-like"/>
    <property type="match status" value="1"/>
</dbReference>
<dbReference type="SUPFAM" id="SSF55874">
    <property type="entry name" value="ATPase domain of HSP90 chaperone/DNA topoisomerase II/histidine kinase"/>
    <property type="match status" value="1"/>
</dbReference>
<keyword evidence="7" id="KW-0472">Membrane</keyword>
<dbReference type="Pfam" id="PF00072">
    <property type="entry name" value="Response_reg"/>
    <property type="match status" value="2"/>
</dbReference>
<evidence type="ECO:0000256" key="2">
    <source>
        <dbReference type="ARBA" id="ARBA00012438"/>
    </source>
</evidence>
<dbReference type="CDD" id="cd00082">
    <property type="entry name" value="HisKA"/>
    <property type="match status" value="1"/>
</dbReference>
<dbReference type="CDD" id="cd17546">
    <property type="entry name" value="REC_hyHK_CKI1_RcsC-like"/>
    <property type="match status" value="1"/>
</dbReference>
<evidence type="ECO:0000259" key="10">
    <source>
        <dbReference type="PROSITE" id="PS50112"/>
    </source>
</evidence>
<evidence type="ECO:0000313" key="12">
    <source>
        <dbReference type="EMBL" id="MFC3152931.1"/>
    </source>
</evidence>
<dbReference type="Pfam" id="PF00512">
    <property type="entry name" value="HisKA"/>
    <property type="match status" value="1"/>
</dbReference>
<dbReference type="SMART" id="SM00086">
    <property type="entry name" value="PAC"/>
    <property type="match status" value="3"/>
</dbReference>
<dbReference type="PROSITE" id="PS50112">
    <property type="entry name" value="PAS"/>
    <property type="match status" value="3"/>
</dbReference>
<dbReference type="NCBIfam" id="TIGR00229">
    <property type="entry name" value="sensory_box"/>
    <property type="match status" value="3"/>
</dbReference>
<gene>
    <name evidence="12" type="ORF">ACFOEK_17965</name>
</gene>
<feature type="coiled-coil region" evidence="6">
    <location>
        <begin position="813"/>
        <end position="843"/>
    </location>
</feature>
<dbReference type="Gene3D" id="1.10.287.130">
    <property type="match status" value="1"/>
</dbReference>
<dbReference type="InterPro" id="IPR011006">
    <property type="entry name" value="CheY-like_superfamily"/>
</dbReference>
<accession>A0ABV7HJU3</accession>
<name>A0ABV7HJU3_9GAMM</name>
<sequence>MMSSLGKQLTRFMGNLPYIQKFAALIIVFCIPLIVCCTLLYTEYKQRIAFTERELHGSEYLNAISSFQHILYHLEFHPYQTMHSHKATNVDHETNPQILLKTASDRFYQLQQINDRHGETLAVNHLFIDIEKLWMLYKQNLIDALKPSDWQRTYTFEFHRELGKLVRKIGDNSNLILDPHLGSYYLMTTVLITLRDIQTTLIEIERAFHLEMEYLKKNSSAPSYAYQKQQEAIILLKDNQLKLVRELYTAFEHSDSEQTEQTIAPKVKEIEQLIQELIPLLRTSHKARSAQIIEIDEQLTQTIDKSFLLWDTTNRQLQHTLSERIEATHLKFVLFTITTLVALTIAIALIYGFYQSVIKTVLYLDQATSLLLKGNLEHPIEIHTKDELSLVVRGFNQIMIRLKAEWLNARAETDRARQAELEAQAEHEKSRTLALIASRTTNGIIITDRNGRVQWLNDGFEYISGYSLADMQGKKPGEVLQGEDTCQDTVNRIRAMIQAQQGVEADLINYKKNGEKYWVHLNIQPLFNEHGLVDQFMAIESDITERKHIEQALQKSEKLFKGIFNSAPDCVIGVDSHNKILFANPATEVLFGYEQTELIHFQLDKLLPRENRKQHWQYMKRFSENALPQLQMTNRQVNALKKDGSQFPIEVSISKVQLDDQVIFTAILRDVTQQRKYEKQLQDAVAVTKSILDASTLVAMIATNPEGIVTVFNSGAEKMLGYQADEFIGVQTPAILHEEEEVIQRGKELSEELGVPIEGFETFVALARRGKYEEREWTYVRKNGERLTVSLSITAIRNSDDDITGFLGVAKDITESRLTLERLEEETQRANQLAEQAKAANIAKSQFLANMSHEIRTPMNGVLGMSQLLKLTKLDHKQQEYLGAIQSSGEMLLTVLNDILDFSKIEAGKLTIEAIEFDLFKEITQIAKLFNSLADNKGLELILKLPVSGARYFRGDITRIKQVITNLVSNAIKFTTQGHILMEVSVTASAQNNHRVEVSVHDTGIGIPKAKLKGLFQEFTQVDASTTRKYGGTGLGLSISRKLIELMGGQLHADSKEGHGSRFWFELELPDAPAALLDHSQRNKTTLAGMAQLKDLDVLVIDDNEINLTIFEEHLLHWQMRPVTCNESSRLFNEIQHQDFDLLILDYMMPEVSGADIIQRIRAEDHAFPIVLVSSADVEHLNLREDPNLRYLMKPLDADHLLDELVNLVTHQSPHQQKPDDQHSEPSHSFSGRVLLVEDTLINQMLGQELLNKLGLTVDLAENGQEALEMVIANQYDLVFMDCLMPVMDGYQSTRKIRISEADSDRHTPICALTANALDDAKYKCQAAGMDDFVSKPFKHNELIGVLTKWLTVENQNSSE</sequence>
<dbReference type="Gene3D" id="3.40.50.2300">
    <property type="match status" value="2"/>
</dbReference>
<dbReference type="SMART" id="SM00448">
    <property type="entry name" value="REC"/>
    <property type="match status" value="2"/>
</dbReference>
<feature type="transmembrane region" description="Helical" evidence="7">
    <location>
        <begin position="332"/>
        <end position="354"/>
    </location>
</feature>